<organism evidence="1 2">
    <name type="scientific">Puccinia coronata f. sp. avenae</name>
    <dbReference type="NCBI Taxonomy" id="200324"/>
    <lineage>
        <taxon>Eukaryota</taxon>
        <taxon>Fungi</taxon>
        <taxon>Dikarya</taxon>
        <taxon>Basidiomycota</taxon>
        <taxon>Pucciniomycotina</taxon>
        <taxon>Pucciniomycetes</taxon>
        <taxon>Pucciniales</taxon>
        <taxon>Pucciniaceae</taxon>
        <taxon>Puccinia</taxon>
    </lineage>
</organism>
<sequence>MVVKSCDVVFDNHTFPYGAKLSPCPTPLLAKLPWDKVSPLLARPLGHPPKATSPPEEPCGPSIDPVSFCPQLSTLDKPPSMFLSSRALTVDCRPPSMRPATNLTLAITLALQTLPSLVFHPSRLLLWLW</sequence>
<evidence type="ECO:0000313" key="2">
    <source>
        <dbReference type="Proteomes" id="UP000235388"/>
    </source>
</evidence>
<comment type="caution">
    <text evidence="1">The sequence shown here is derived from an EMBL/GenBank/DDBJ whole genome shotgun (WGS) entry which is preliminary data.</text>
</comment>
<keyword evidence="2" id="KW-1185">Reference proteome</keyword>
<protein>
    <submittedName>
        <fullName evidence="1">Uncharacterized protein</fullName>
    </submittedName>
</protein>
<name>A0A2N5VW50_9BASI</name>
<proteinExistence type="predicted"/>
<reference evidence="1 2" key="1">
    <citation type="submission" date="2017-11" db="EMBL/GenBank/DDBJ databases">
        <title>De novo assembly and phasing of dikaryotic genomes from two isolates of Puccinia coronata f. sp. avenae, the causal agent of oat crown rust.</title>
        <authorList>
            <person name="Miller M.E."/>
            <person name="Zhang Y."/>
            <person name="Omidvar V."/>
            <person name="Sperschneider J."/>
            <person name="Schwessinger B."/>
            <person name="Raley C."/>
            <person name="Palmer J.M."/>
            <person name="Garnica D."/>
            <person name="Upadhyaya N."/>
            <person name="Rathjen J."/>
            <person name="Taylor J.M."/>
            <person name="Park R.F."/>
            <person name="Dodds P.N."/>
            <person name="Hirsch C.D."/>
            <person name="Kianian S.F."/>
            <person name="Figueroa M."/>
        </authorList>
    </citation>
    <scope>NUCLEOTIDE SEQUENCE [LARGE SCALE GENOMIC DNA]</scope>
    <source>
        <strain evidence="1">12NC29</strain>
    </source>
</reference>
<dbReference type="EMBL" id="PGCJ01000049">
    <property type="protein sequence ID" value="PLW54228.1"/>
    <property type="molecule type" value="Genomic_DNA"/>
</dbReference>
<gene>
    <name evidence="1" type="ORF">PCANC_04535</name>
</gene>
<evidence type="ECO:0000313" key="1">
    <source>
        <dbReference type="EMBL" id="PLW54228.1"/>
    </source>
</evidence>
<dbReference type="AlphaFoldDB" id="A0A2N5VW50"/>
<accession>A0A2N5VW50</accession>
<dbReference type="Proteomes" id="UP000235388">
    <property type="component" value="Unassembled WGS sequence"/>
</dbReference>